<dbReference type="PANTHER" id="PTHR10996:SF264">
    <property type="entry name" value="HYPOTHETICAL D-ISOMER SPECIFIC 2-HYDROXYACID DEHYDROGENASE (EUROFUNG)"/>
    <property type="match status" value="1"/>
</dbReference>
<dbReference type="InterPro" id="IPR036291">
    <property type="entry name" value="NAD(P)-bd_dom_sf"/>
</dbReference>
<dbReference type="Proteomes" id="UP000310108">
    <property type="component" value="Unassembled WGS sequence"/>
</dbReference>
<evidence type="ECO:0000313" key="4">
    <source>
        <dbReference type="Proteomes" id="UP000310108"/>
    </source>
</evidence>
<organism evidence="3 4">
    <name type="scientific">Colletotrichum tanaceti</name>
    <dbReference type="NCBI Taxonomy" id="1306861"/>
    <lineage>
        <taxon>Eukaryota</taxon>
        <taxon>Fungi</taxon>
        <taxon>Dikarya</taxon>
        <taxon>Ascomycota</taxon>
        <taxon>Pezizomycotina</taxon>
        <taxon>Sordariomycetes</taxon>
        <taxon>Hypocreomycetidae</taxon>
        <taxon>Glomerellales</taxon>
        <taxon>Glomerellaceae</taxon>
        <taxon>Colletotrichum</taxon>
        <taxon>Colletotrichum destructivum species complex</taxon>
    </lineage>
</organism>
<evidence type="ECO:0000313" key="3">
    <source>
        <dbReference type="EMBL" id="TKW59400.1"/>
    </source>
</evidence>
<dbReference type="SUPFAM" id="SSF52283">
    <property type="entry name" value="Formate/glycerate dehydrogenase catalytic domain-like"/>
    <property type="match status" value="1"/>
</dbReference>
<dbReference type="GO" id="GO:0051287">
    <property type="term" value="F:NAD binding"/>
    <property type="evidence" value="ECO:0007669"/>
    <property type="project" value="InterPro"/>
</dbReference>
<proteinExistence type="predicted"/>
<reference evidence="3 4" key="1">
    <citation type="journal article" date="2019" name="PLoS ONE">
        <title>Comparative genome analysis indicates high evolutionary potential of pathogenicity genes in Colletotrichum tanaceti.</title>
        <authorList>
            <person name="Lelwala R.V."/>
            <person name="Korhonen P.K."/>
            <person name="Young N.D."/>
            <person name="Scott J.B."/>
            <person name="Ades P.A."/>
            <person name="Gasser R.B."/>
            <person name="Taylor P.W.J."/>
        </authorList>
    </citation>
    <scope>NUCLEOTIDE SEQUENCE [LARGE SCALE GENOMIC DNA]</scope>
    <source>
        <strain evidence="3">BRIP57314</strain>
    </source>
</reference>
<feature type="domain" description="D-isomer specific 2-hydroxyacid dehydrogenase NAD-binding" evidence="2">
    <location>
        <begin position="77"/>
        <end position="176"/>
    </location>
</feature>
<evidence type="ECO:0000259" key="2">
    <source>
        <dbReference type="Pfam" id="PF02826"/>
    </source>
</evidence>
<dbReference type="PANTHER" id="PTHR10996">
    <property type="entry name" value="2-HYDROXYACID DEHYDROGENASE-RELATED"/>
    <property type="match status" value="1"/>
</dbReference>
<dbReference type="PROSITE" id="PS00065">
    <property type="entry name" value="D_2_HYDROXYACID_DH_1"/>
    <property type="match status" value="1"/>
</dbReference>
<keyword evidence="1" id="KW-0560">Oxidoreductase</keyword>
<dbReference type="InterPro" id="IPR006140">
    <property type="entry name" value="D-isomer_DH_NAD-bd"/>
</dbReference>
<accession>A0A4U6XTX1</accession>
<dbReference type="GO" id="GO:0030267">
    <property type="term" value="F:glyoxylate reductase (NADPH) activity"/>
    <property type="evidence" value="ECO:0007669"/>
    <property type="project" value="TreeGrafter"/>
</dbReference>
<name>A0A4U6XTX1_9PEZI</name>
<dbReference type="InterPro" id="IPR029752">
    <property type="entry name" value="D-isomer_DH_CS1"/>
</dbReference>
<dbReference type="OrthoDB" id="298012at2759"/>
<dbReference type="Gene3D" id="3.40.50.720">
    <property type="entry name" value="NAD(P)-binding Rossmann-like Domain"/>
    <property type="match status" value="2"/>
</dbReference>
<dbReference type="InterPro" id="IPR050223">
    <property type="entry name" value="D-isomer_2-hydroxyacid_DH"/>
</dbReference>
<keyword evidence="4" id="KW-1185">Reference proteome</keyword>
<protein>
    <submittedName>
        <fullName evidence="3">D-3-phosphoglycerate dehydrogenase</fullName>
    </submittedName>
</protein>
<dbReference type="STRING" id="1306861.A0A4U6XTX1"/>
<comment type="caution">
    <text evidence="3">The sequence shown here is derived from an EMBL/GenBank/DDBJ whole genome shotgun (WGS) entry which is preliminary data.</text>
</comment>
<evidence type="ECO:0000256" key="1">
    <source>
        <dbReference type="ARBA" id="ARBA00023002"/>
    </source>
</evidence>
<sequence length="182" mass="19334">MSNAKPTSTRSSANADAILVCEKIITAQDISSARRLRAIGKQGTGINIINKGAADARGIAICNTPRVNAYSGAELVIDLTMAVARQLIKQAAGNEVRKEHCMGMMLTGKSIGILGMGAIGTAVATMLRGAFGARVWAYNPFAPAKAWSDNERRRVQNFEEMLPQVDVLTSLQFATQGLIGAK</sequence>
<gene>
    <name evidence="3" type="primary">Phgdh</name>
    <name evidence="3" type="ORF">CTA1_10273</name>
</gene>
<dbReference type="GO" id="GO:0016618">
    <property type="term" value="F:hydroxypyruvate reductase [NAD(P)H] activity"/>
    <property type="evidence" value="ECO:0007669"/>
    <property type="project" value="TreeGrafter"/>
</dbReference>
<dbReference type="Pfam" id="PF02826">
    <property type="entry name" value="2-Hacid_dh_C"/>
    <property type="match status" value="1"/>
</dbReference>
<dbReference type="EMBL" id="PJEX01000010">
    <property type="protein sequence ID" value="TKW59400.1"/>
    <property type="molecule type" value="Genomic_DNA"/>
</dbReference>
<dbReference type="SUPFAM" id="SSF51735">
    <property type="entry name" value="NAD(P)-binding Rossmann-fold domains"/>
    <property type="match status" value="1"/>
</dbReference>
<dbReference type="AlphaFoldDB" id="A0A4U6XTX1"/>
<dbReference type="GO" id="GO:0005829">
    <property type="term" value="C:cytosol"/>
    <property type="evidence" value="ECO:0007669"/>
    <property type="project" value="TreeGrafter"/>
</dbReference>